<organism evidence="1 2">
    <name type="scientific">Nephila pilipes</name>
    <name type="common">Giant wood spider</name>
    <name type="synonym">Nephila maculata</name>
    <dbReference type="NCBI Taxonomy" id="299642"/>
    <lineage>
        <taxon>Eukaryota</taxon>
        <taxon>Metazoa</taxon>
        <taxon>Ecdysozoa</taxon>
        <taxon>Arthropoda</taxon>
        <taxon>Chelicerata</taxon>
        <taxon>Arachnida</taxon>
        <taxon>Araneae</taxon>
        <taxon>Araneomorphae</taxon>
        <taxon>Entelegynae</taxon>
        <taxon>Araneoidea</taxon>
        <taxon>Nephilidae</taxon>
        <taxon>Nephila</taxon>
    </lineage>
</organism>
<dbReference type="Proteomes" id="UP000887013">
    <property type="component" value="Unassembled WGS sequence"/>
</dbReference>
<comment type="caution">
    <text evidence="1">The sequence shown here is derived from an EMBL/GenBank/DDBJ whole genome shotgun (WGS) entry which is preliminary data.</text>
</comment>
<protein>
    <submittedName>
        <fullName evidence="1">Uncharacterized protein</fullName>
    </submittedName>
</protein>
<keyword evidence="2" id="KW-1185">Reference proteome</keyword>
<reference evidence="1" key="1">
    <citation type="submission" date="2020-08" db="EMBL/GenBank/DDBJ databases">
        <title>Multicomponent nature underlies the extraordinary mechanical properties of spider dragline silk.</title>
        <authorList>
            <person name="Kono N."/>
            <person name="Nakamura H."/>
            <person name="Mori M."/>
            <person name="Yoshida Y."/>
            <person name="Ohtoshi R."/>
            <person name="Malay A.D."/>
            <person name="Moran D.A.P."/>
            <person name="Tomita M."/>
            <person name="Numata K."/>
            <person name="Arakawa K."/>
        </authorList>
    </citation>
    <scope>NUCLEOTIDE SEQUENCE</scope>
</reference>
<evidence type="ECO:0000313" key="2">
    <source>
        <dbReference type="Proteomes" id="UP000887013"/>
    </source>
</evidence>
<dbReference type="AlphaFoldDB" id="A0A8X6T8Q9"/>
<sequence length="107" mass="11592">MRSVLRAAAGGWRRSGLPRRPVNARFLQLASACFCCCCVWAGKRHGASAPLPAAAALYGSTARWRKAMAGMALLSPVFVARVQSGSGVKRCAKVPRKVCRQRQRSDF</sequence>
<evidence type="ECO:0000313" key="1">
    <source>
        <dbReference type="EMBL" id="GFS82300.1"/>
    </source>
</evidence>
<name>A0A8X6T8Q9_NEPPI</name>
<accession>A0A8X6T8Q9</accession>
<gene>
    <name evidence="1" type="ORF">NPIL_576791</name>
</gene>
<dbReference type="EMBL" id="BMAW01051778">
    <property type="protein sequence ID" value="GFS82300.1"/>
    <property type="molecule type" value="Genomic_DNA"/>
</dbReference>
<proteinExistence type="predicted"/>